<proteinExistence type="predicted"/>
<gene>
    <name evidence="1" type="ORF">RESH_06209</name>
</gene>
<accession>M5S6N6</accession>
<dbReference type="AlphaFoldDB" id="M5S6N6"/>
<name>M5S6N6_9BACT</name>
<dbReference type="PATRIC" id="fig|1263868.3.peg.6738"/>
<sequence>MAQLNRFFRLADHAQRRTQTFCPDHDDPGHQAATIEIPTLWAPVNKTGWNNPRSGRCFRSIHAAASRAEIPLSVRSLALSYNCRGHRQVAQPIKAKCEGGL</sequence>
<dbReference type="EMBL" id="ANOF01000204">
    <property type="protein sequence ID" value="EMI23307.1"/>
    <property type="molecule type" value="Genomic_DNA"/>
</dbReference>
<evidence type="ECO:0000313" key="2">
    <source>
        <dbReference type="Proteomes" id="UP000011996"/>
    </source>
</evidence>
<protein>
    <submittedName>
        <fullName evidence="1">Uncharacterized protein</fullName>
    </submittedName>
</protein>
<organism evidence="1 2">
    <name type="scientific">Rhodopirellula europaea SH398</name>
    <dbReference type="NCBI Taxonomy" id="1263868"/>
    <lineage>
        <taxon>Bacteria</taxon>
        <taxon>Pseudomonadati</taxon>
        <taxon>Planctomycetota</taxon>
        <taxon>Planctomycetia</taxon>
        <taxon>Pirellulales</taxon>
        <taxon>Pirellulaceae</taxon>
        <taxon>Rhodopirellula</taxon>
    </lineage>
</organism>
<evidence type="ECO:0000313" key="1">
    <source>
        <dbReference type="EMBL" id="EMI23307.1"/>
    </source>
</evidence>
<dbReference type="Proteomes" id="UP000011996">
    <property type="component" value="Unassembled WGS sequence"/>
</dbReference>
<dbReference type="STRING" id="1263868.RESH_06209"/>
<reference evidence="1 2" key="1">
    <citation type="journal article" date="2013" name="Mar. Genomics">
        <title>Expression of sulfatases in Rhodopirellula baltica and the diversity of sulfatases in the genus Rhodopirellula.</title>
        <authorList>
            <person name="Wegner C.E."/>
            <person name="Richter-Heitmann T."/>
            <person name="Klindworth A."/>
            <person name="Klockow C."/>
            <person name="Richter M."/>
            <person name="Achstetter T."/>
            <person name="Glockner F.O."/>
            <person name="Harder J."/>
        </authorList>
    </citation>
    <scope>NUCLEOTIDE SEQUENCE [LARGE SCALE GENOMIC DNA]</scope>
    <source>
        <strain evidence="1 2">SH398</strain>
    </source>
</reference>
<comment type="caution">
    <text evidence="1">The sequence shown here is derived from an EMBL/GenBank/DDBJ whole genome shotgun (WGS) entry which is preliminary data.</text>
</comment>